<evidence type="ECO:0000313" key="8">
    <source>
        <dbReference type="EMBL" id="KAJ4158071.1"/>
    </source>
</evidence>
<dbReference type="InterPro" id="IPR018392">
    <property type="entry name" value="LysM"/>
</dbReference>
<dbReference type="SUPFAM" id="SSF54106">
    <property type="entry name" value="LysM domain"/>
    <property type="match status" value="2"/>
</dbReference>
<dbReference type="GeneID" id="80895775"/>
<dbReference type="CDD" id="cd00118">
    <property type="entry name" value="LysM"/>
    <property type="match status" value="2"/>
</dbReference>
<keyword evidence="2 6" id="KW-0732">Signal</keyword>
<feature type="compositionally biased region" description="Low complexity" evidence="5">
    <location>
        <begin position="91"/>
        <end position="122"/>
    </location>
</feature>
<dbReference type="PANTHER" id="PTHR34997:SF2">
    <property type="entry name" value="LYSM DOMAIN-CONTAINING PROTEIN-RELATED"/>
    <property type="match status" value="1"/>
</dbReference>
<evidence type="ECO:0000256" key="5">
    <source>
        <dbReference type="SAM" id="MobiDB-lite"/>
    </source>
</evidence>
<dbReference type="AlphaFoldDB" id="A0A9W8QGP9"/>
<feature type="compositionally biased region" description="Low complexity" evidence="5">
    <location>
        <begin position="142"/>
        <end position="155"/>
    </location>
</feature>
<dbReference type="Gene3D" id="3.10.350.10">
    <property type="entry name" value="LysM domain"/>
    <property type="match status" value="5"/>
</dbReference>
<comment type="caution">
    <text evidence="8">The sequence shown here is derived from an EMBL/GenBank/DDBJ whole genome shotgun (WGS) entry which is preliminary data.</text>
</comment>
<proteinExistence type="inferred from homology"/>
<organism evidence="8 9">
    <name type="scientific">Akanthomyces muscarius</name>
    <name type="common">Entomopathogenic fungus</name>
    <name type="synonym">Lecanicillium muscarium</name>
    <dbReference type="NCBI Taxonomy" id="2231603"/>
    <lineage>
        <taxon>Eukaryota</taxon>
        <taxon>Fungi</taxon>
        <taxon>Dikarya</taxon>
        <taxon>Ascomycota</taxon>
        <taxon>Pezizomycotina</taxon>
        <taxon>Sordariomycetes</taxon>
        <taxon>Hypocreomycetidae</taxon>
        <taxon>Hypocreales</taxon>
        <taxon>Cordycipitaceae</taxon>
        <taxon>Akanthomyces</taxon>
    </lineage>
</organism>
<feature type="domain" description="LysM" evidence="7">
    <location>
        <begin position="266"/>
        <end position="313"/>
    </location>
</feature>
<evidence type="ECO:0000256" key="1">
    <source>
        <dbReference type="ARBA" id="ARBA00022669"/>
    </source>
</evidence>
<evidence type="ECO:0000256" key="2">
    <source>
        <dbReference type="ARBA" id="ARBA00022729"/>
    </source>
</evidence>
<dbReference type="InterPro" id="IPR052210">
    <property type="entry name" value="LysM1-like"/>
</dbReference>
<gene>
    <name evidence="8" type="ORF">LMH87_008616</name>
</gene>
<feature type="domain" description="LysM" evidence="7">
    <location>
        <begin position="37"/>
        <end position="84"/>
    </location>
</feature>
<feature type="domain" description="LysM" evidence="7">
    <location>
        <begin position="165"/>
        <end position="213"/>
    </location>
</feature>
<evidence type="ECO:0000259" key="7">
    <source>
        <dbReference type="PROSITE" id="PS51782"/>
    </source>
</evidence>
<evidence type="ECO:0000313" key="9">
    <source>
        <dbReference type="Proteomes" id="UP001144673"/>
    </source>
</evidence>
<comment type="similarity">
    <text evidence="4">Belongs to the secreted LysM effector family.</text>
</comment>
<accession>A0A9W8QGP9</accession>
<feature type="domain" description="LysM" evidence="7">
    <location>
        <begin position="344"/>
        <end position="391"/>
    </location>
</feature>
<keyword evidence="3" id="KW-0843">Virulence</keyword>
<dbReference type="Proteomes" id="UP001144673">
    <property type="component" value="Unassembled WGS sequence"/>
</dbReference>
<dbReference type="PROSITE" id="PS51782">
    <property type="entry name" value="LYSM"/>
    <property type="match status" value="4"/>
</dbReference>
<keyword evidence="1" id="KW-0147">Chitin-binding</keyword>
<sequence>MRLTTIATTAASIAAVVAQDTSPSGPTMTGTAPDCNSWYTVKSGDTCPSVEEKFGITADQFFKWNPAVSRDCVNNFWVGESYCVGVGEPVKTSSTSSQVSSSTSTKTTSTKTTSTKTTSTTSDAGDGKPYSTRFPVTSKNITTPTSPTAWPPTKTQPGEPDSCTNWHFVVPGDTCQRIVNRYGNTLSMKDFLAWNPALKSDCSALFIGYYVCIAIKPTTTSSFDWFNAPNTTIPSPTSWTPSVPPTINSTFTASPQQSGIPSSCQSFYKAEAGDTCNTVLKAYPYITEDLFYKWNPALDGNCQGLWANYWYCVANYDPADLPQPPSQSTPGTPVGDNTVSGCKAWYQTTGGDDCDIIAQAFGSFSTSDFISWNPSVGSKCDDIQDNTYYCVGVAKTPTTRTTSVPATTTQDALPTQSGVASNCNKYWFVGESDTCRQITTASNILLGNFIRWNPAVNDGGSCKLTPDVNVCVGVKA</sequence>
<dbReference type="RefSeq" id="XP_056056438.1">
    <property type="nucleotide sequence ID" value="XM_056201813.1"/>
</dbReference>
<keyword evidence="9" id="KW-1185">Reference proteome</keyword>
<feature type="signal peptide" evidence="6">
    <location>
        <begin position="1"/>
        <end position="18"/>
    </location>
</feature>
<name>A0A9W8QGP9_AKAMU</name>
<dbReference type="Pfam" id="PF01476">
    <property type="entry name" value="LysM"/>
    <property type="match status" value="2"/>
</dbReference>
<dbReference type="PANTHER" id="PTHR34997">
    <property type="entry name" value="AM15"/>
    <property type="match status" value="1"/>
</dbReference>
<dbReference type="SMART" id="SM00257">
    <property type="entry name" value="LysM"/>
    <property type="match status" value="2"/>
</dbReference>
<dbReference type="GO" id="GO:0008061">
    <property type="term" value="F:chitin binding"/>
    <property type="evidence" value="ECO:0007669"/>
    <property type="project" value="UniProtKB-KW"/>
</dbReference>
<feature type="region of interest" description="Disordered" evidence="5">
    <location>
        <begin position="91"/>
        <end position="160"/>
    </location>
</feature>
<dbReference type="EMBL" id="JAJHUN010000006">
    <property type="protein sequence ID" value="KAJ4158071.1"/>
    <property type="molecule type" value="Genomic_DNA"/>
</dbReference>
<protein>
    <recommendedName>
        <fullName evidence="7">LysM domain-containing protein</fullName>
    </recommendedName>
</protein>
<dbReference type="KEGG" id="amus:LMH87_008616"/>
<evidence type="ECO:0000256" key="3">
    <source>
        <dbReference type="ARBA" id="ARBA00023026"/>
    </source>
</evidence>
<dbReference type="InterPro" id="IPR036779">
    <property type="entry name" value="LysM_dom_sf"/>
</dbReference>
<evidence type="ECO:0000256" key="6">
    <source>
        <dbReference type="SAM" id="SignalP"/>
    </source>
</evidence>
<evidence type="ECO:0000256" key="4">
    <source>
        <dbReference type="ARBA" id="ARBA00044955"/>
    </source>
</evidence>
<feature type="chain" id="PRO_5040797198" description="LysM domain-containing protein" evidence="6">
    <location>
        <begin position="19"/>
        <end position="476"/>
    </location>
</feature>
<reference evidence="8" key="1">
    <citation type="journal article" date="2023" name="Access Microbiol">
        <title>De-novo genome assembly for Akanthomyces muscarius, a biocontrol agent of insect agricultural pests.</title>
        <authorList>
            <person name="Erdos Z."/>
            <person name="Studholme D.J."/>
            <person name="Raymond B."/>
            <person name="Sharma M."/>
        </authorList>
    </citation>
    <scope>NUCLEOTIDE SEQUENCE</scope>
    <source>
        <strain evidence="8">Ve6</strain>
    </source>
</reference>